<dbReference type="GO" id="GO:0052621">
    <property type="term" value="F:diguanylate cyclase activity"/>
    <property type="evidence" value="ECO:0007669"/>
    <property type="project" value="UniProtKB-EC"/>
</dbReference>
<dbReference type="Pfam" id="PF00990">
    <property type="entry name" value="GGDEF"/>
    <property type="match status" value="1"/>
</dbReference>
<evidence type="ECO:0000259" key="7">
    <source>
        <dbReference type="PROSITE" id="PS50887"/>
    </source>
</evidence>
<dbReference type="SMART" id="SM00267">
    <property type="entry name" value="GGDEF"/>
    <property type="match status" value="1"/>
</dbReference>
<evidence type="ECO:0000256" key="1">
    <source>
        <dbReference type="ARBA" id="ARBA00001946"/>
    </source>
</evidence>
<feature type="transmembrane region" description="Helical" evidence="6">
    <location>
        <begin position="21"/>
        <end position="41"/>
    </location>
</feature>
<feature type="transmembrane region" description="Helical" evidence="6">
    <location>
        <begin position="167"/>
        <end position="185"/>
    </location>
</feature>
<feature type="transmembrane region" description="Helical" evidence="6">
    <location>
        <begin position="230"/>
        <end position="252"/>
    </location>
</feature>
<keyword evidence="4" id="KW-0547">Nucleotide-binding</keyword>
<keyword evidence="6" id="KW-0472">Membrane</keyword>
<dbReference type="GO" id="GO:1902201">
    <property type="term" value="P:negative regulation of bacterial-type flagellum-dependent cell motility"/>
    <property type="evidence" value="ECO:0007669"/>
    <property type="project" value="TreeGrafter"/>
</dbReference>
<dbReference type="CDD" id="cd01949">
    <property type="entry name" value="GGDEF"/>
    <property type="match status" value="1"/>
</dbReference>
<gene>
    <name evidence="8" type="ORF">ENKO_23110</name>
</gene>
<proteinExistence type="predicted"/>
<evidence type="ECO:0000256" key="5">
    <source>
        <dbReference type="ARBA" id="ARBA00034247"/>
    </source>
</evidence>
<dbReference type="RefSeq" id="WP_088221874.1">
    <property type="nucleotide sequence ID" value="NZ_AP024590.1"/>
</dbReference>
<dbReference type="GO" id="GO:0005886">
    <property type="term" value="C:plasma membrane"/>
    <property type="evidence" value="ECO:0007669"/>
    <property type="project" value="TreeGrafter"/>
</dbReference>
<feature type="domain" description="GGDEF" evidence="7">
    <location>
        <begin position="332"/>
        <end position="469"/>
    </location>
</feature>
<evidence type="ECO:0000256" key="3">
    <source>
        <dbReference type="ARBA" id="ARBA00012528"/>
    </source>
</evidence>
<protein>
    <recommendedName>
        <fullName evidence="3">diguanylate cyclase</fullName>
        <ecNumber evidence="3">2.7.7.65</ecNumber>
    </recommendedName>
</protein>
<dbReference type="PANTHER" id="PTHR45138:SF9">
    <property type="entry name" value="DIGUANYLATE CYCLASE DGCM-RELATED"/>
    <property type="match status" value="1"/>
</dbReference>
<keyword evidence="4" id="KW-0342">GTP-binding</keyword>
<dbReference type="Proteomes" id="UP000682928">
    <property type="component" value="Chromosome"/>
</dbReference>
<dbReference type="NCBIfam" id="TIGR00254">
    <property type="entry name" value="GGDEF"/>
    <property type="match status" value="1"/>
</dbReference>
<evidence type="ECO:0000313" key="9">
    <source>
        <dbReference type="Proteomes" id="UP000682928"/>
    </source>
</evidence>
<dbReference type="InterPro" id="IPR043128">
    <property type="entry name" value="Rev_trsase/Diguanyl_cyclase"/>
</dbReference>
<dbReference type="InterPro" id="IPR029787">
    <property type="entry name" value="Nucleotide_cyclase"/>
</dbReference>
<keyword evidence="6" id="KW-0812">Transmembrane</keyword>
<accession>A0AA86IWK9</accession>
<dbReference type="SUPFAM" id="SSF55073">
    <property type="entry name" value="Nucleotide cyclase"/>
    <property type="match status" value="1"/>
</dbReference>
<feature type="transmembrane region" description="Helical" evidence="6">
    <location>
        <begin position="273"/>
        <end position="296"/>
    </location>
</feature>
<dbReference type="EMBL" id="AP024590">
    <property type="protein sequence ID" value="BCU55717.1"/>
    <property type="molecule type" value="Genomic_DNA"/>
</dbReference>
<dbReference type="InterPro" id="IPR000160">
    <property type="entry name" value="GGDEF_dom"/>
</dbReference>
<comment type="cofactor">
    <cofactor evidence="1">
        <name>Mg(2+)</name>
        <dbReference type="ChEBI" id="CHEBI:18420"/>
    </cofactor>
</comment>
<reference evidence="8" key="1">
    <citation type="submission" date="2021-04" db="EMBL/GenBank/DDBJ databases">
        <title>Difference and commonality of drug resistance evolution in various bacteria. and drug sensitivity profiles.</title>
        <authorList>
            <person name="Maeda T."/>
            <person name="Shibai A."/>
            <person name="Kawada K."/>
            <person name="Kotani H."/>
            <person name="Tarusawa Y."/>
            <person name="Tanabe K."/>
            <person name="Furusawa C."/>
        </authorList>
    </citation>
    <scope>NUCLEOTIDE SEQUENCE</scope>
    <source>
        <strain evidence="8">JCM 8580</strain>
    </source>
</reference>
<evidence type="ECO:0000313" key="8">
    <source>
        <dbReference type="EMBL" id="BCU55717.1"/>
    </source>
</evidence>
<organism evidence="8 9">
    <name type="scientific">Enterobacter kobei</name>
    <dbReference type="NCBI Taxonomy" id="208224"/>
    <lineage>
        <taxon>Bacteria</taxon>
        <taxon>Pseudomonadati</taxon>
        <taxon>Pseudomonadota</taxon>
        <taxon>Gammaproteobacteria</taxon>
        <taxon>Enterobacterales</taxon>
        <taxon>Enterobacteriaceae</taxon>
        <taxon>Enterobacter</taxon>
        <taxon>Enterobacter cloacae complex</taxon>
    </lineage>
</organism>
<name>A0AA86IWK9_9ENTR</name>
<dbReference type="GO" id="GO:0043709">
    <property type="term" value="P:cell adhesion involved in single-species biofilm formation"/>
    <property type="evidence" value="ECO:0007669"/>
    <property type="project" value="TreeGrafter"/>
</dbReference>
<comment type="catalytic activity">
    <reaction evidence="5">
        <text>2 GTP = 3',3'-c-di-GMP + 2 diphosphate</text>
        <dbReference type="Rhea" id="RHEA:24898"/>
        <dbReference type="ChEBI" id="CHEBI:33019"/>
        <dbReference type="ChEBI" id="CHEBI:37565"/>
        <dbReference type="ChEBI" id="CHEBI:58805"/>
        <dbReference type="EC" id="2.7.7.65"/>
    </reaction>
</comment>
<evidence type="ECO:0000256" key="4">
    <source>
        <dbReference type="ARBA" id="ARBA00023134"/>
    </source>
</evidence>
<sequence>MRPDVKTPFRLFREDKPLRNAVCLFLITTLFYAIGAMLRLVEELSLFWPLNAVMAGIFARYAWLNRLHNYAICYSAMLLYDGLTTDWGHASLLINFSNMVFILTFALLVQRDKHEPVQAEALTVALRLFNYSLLASVLCAFFGTFASSGIDSQAFWPLFADWFSEQFSTGVMILPCILAVSWPGLSRPFNVKHLLPLVTLALCIAASVVIGGAGSLAFPLPALIWCAVRYSLLTTAVLTLVTGTAEIILVANSVINISVAEHLHTSQMFSARLGIATMTICPIMVSVSVNAINALIKQVSLRADFDFLTQVYSRSGLYELLRQQEKNTHAPRTMSVMLLDIDYFKTINDNYGHECGDKILSALAQKVQRIVGTAGSVARMGGEEFAVIASVPDKAQALALAETIRQSIEEYRFRWRQQTLSLTVSIGLSHAVTEFWQRTDTFNRLLNEADEYLYLSKKAGRNRVSVRRDTQSVAV</sequence>
<feature type="transmembrane region" description="Helical" evidence="6">
    <location>
        <begin position="197"/>
        <end position="218"/>
    </location>
</feature>
<feature type="transmembrane region" description="Helical" evidence="6">
    <location>
        <begin position="87"/>
        <end position="108"/>
    </location>
</feature>
<dbReference type="InterPro" id="IPR050469">
    <property type="entry name" value="Diguanylate_Cyclase"/>
</dbReference>
<dbReference type="EC" id="2.7.7.65" evidence="3"/>
<dbReference type="Gene3D" id="3.30.70.270">
    <property type="match status" value="1"/>
</dbReference>
<evidence type="ECO:0000256" key="6">
    <source>
        <dbReference type="SAM" id="Phobius"/>
    </source>
</evidence>
<feature type="transmembrane region" description="Helical" evidence="6">
    <location>
        <begin position="128"/>
        <end position="147"/>
    </location>
</feature>
<keyword evidence="6" id="KW-1133">Transmembrane helix</keyword>
<comment type="pathway">
    <text evidence="2">Purine metabolism; 3',5'-cyclic di-GMP biosynthesis.</text>
</comment>
<dbReference type="GO" id="GO:0005525">
    <property type="term" value="F:GTP binding"/>
    <property type="evidence" value="ECO:0007669"/>
    <property type="project" value="UniProtKB-KW"/>
</dbReference>
<dbReference type="PANTHER" id="PTHR45138">
    <property type="entry name" value="REGULATORY COMPONENTS OF SENSORY TRANSDUCTION SYSTEM"/>
    <property type="match status" value="1"/>
</dbReference>
<evidence type="ECO:0000256" key="2">
    <source>
        <dbReference type="ARBA" id="ARBA00004665"/>
    </source>
</evidence>
<dbReference type="PROSITE" id="PS50887">
    <property type="entry name" value="GGDEF"/>
    <property type="match status" value="1"/>
</dbReference>
<dbReference type="AlphaFoldDB" id="A0AA86IWK9"/>
<dbReference type="FunFam" id="3.30.70.270:FF:000001">
    <property type="entry name" value="Diguanylate cyclase domain protein"/>
    <property type="match status" value="1"/>
</dbReference>